<feature type="domain" description="DUF2341" evidence="1">
    <location>
        <begin position="543"/>
        <end position="627"/>
    </location>
</feature>
<reference evidence="2 3" key="1">
    <citation type="submission" date="2021-08" db="EMBL/GenBank/DDBJ databases">
        <title>Thermococcus onnuriiensis IOH2.</title>
        <authorList>
            <person name="Park Y.-J."/>
        </authorList>
    </citation>
    <scope>NUCLEOTIDE SEQUENCE [LARGE SCALE GENOMIC DNA]</scope>
    <source>
        <strain evidence="2 3">IOH2</strain>
    </source>
</reference>
<organism evidence="2 3">
    <name type="scientific">Thermococcus argininiproducens</name>
    <dbReference type="NCBI Taxonomy" id="2866384"/>
    <lineage>
        <taxon>Archaea</taxon>
        <taxon>Methanobacteriati</taxon>
        <taxon>Methanobacteriota</taxon>
        <taxon>Thermococci</taxon>
        <taxon>Thermococcales</taxon>
        <taxon>Thermococcaceae</taxon>
        <taxon>Thermococcus</taxon>
    </lineage>
</organism>
<name>A0A9E7SDZ2_9EURY</name>
<dbReference type="RefSeq" id="WP_251949904.1">
    <property type="nucleotide sequence ID" value="NZ_CP080572.1"/>
</dbReference>
<dbReference type="AlphaFoldDB" id="A0A9E7SDZ2"/>
<dbReference type="KEGG" id="thei:K1720_03270"/>
<accession>A0A9E7SDZ2</accession>
<dbReference type="Proteomes" id="UP001056425">
    <property type="component" value="Chromosome"/>
</dbReference>
<sequence length="1096" mass="124403">MKRRGFIFNSLVLVLLIPMLLLLATYEDVTSWIVQSQSERVQVERTFRVTSYLEEDFKNALELSTKRALSLTVDFVTNEHTPIDNASKAIQELILRGTYPQLSGYSRVNLFMRNNTLRDWIVNLRDELSRQGYILSPSVDEILNNVQITVAPLDSFHVVVNASISNILIQDLSGKVVYNSSLPQDGSIYAVISIEGMEDPLFSYLTYGRYSRIVSSCKFMYPNLAKPIKVIEGSGSSDIEKFSGQVSISLENLTSNKIYVGDYYTEKDALGYIVKNEPGVSVDKPIIFNTTINNIVVSPLDIFEDEDIAVMVFGNVSGAWCPDASAYEYRVEMNISSSDFEPNALTLLEIPASALANAYHDGNLASIRVYDVGCNPVSFWIEKWGSDEILIWIKTGTTNQYFIYYTTDPAYAIDGYNKETLFDLYDDFEGTSIDTTKWDILGSATVDGNGSLIVSANEKTSVLESKISFNYPIFVRYKMKSTSGTSDFDSGIAVVFGVSGGERLLVNVTYAGSQISDYTNIQIPIKLEGTDFPDYINAQDNTAEIKVYDNQENEVPFWIEYWNTTERKALIWVKSSFTYDRRQGNTYYYHATFYIEYNTGTLTRGNGTAVFEFFDDFEDSTWQDTWDLVGGTSANIAQTNGNLIIKNGNNLLVLRNNADINLYGDHAIRFRMRPYSYYGDWDAGIGIEDLNVRVGYYNTLLFTDDARGENTRNGDYLAVHRAWWDNGRPDEIRQEREDNKFHTYEAQLFPYDNDVYFYDLTNGRDNYDFRYVEDPLYRIYLVLDNENNDNWVYYDWIFLRKYLDEDNLSYNVQQVSSVQSMPMQYIDDNPGNVDHNGDLLAILQNWTSSLASSSTSSDLTAYRRYEVIFNYDSRGISTTFSDLDAVSRITSASVVTSPQLPLKVQIIIDNLAGNDAYFDWIIAGRYPYVSTQPQYSSPESKASVQSGKNARAYNIQPYVDCIQEYKYFGVSGYPSFLERLEGGSTTNRVYYETLAAKMQEAVYGEAKYPIGLVSFILPKDLPPNLDFLVRKQPAVDFIYLDYENYRSDRSDVYKVLGISSNGGVATPIIDENFYLDYQIATAIFGGRGAQDLLVSG</sequence>
<protein>
    <submittedName>
        <fullName evidence="2">DUF2341 domain-containing protein</fullName>
    </submittedName>
</protein>
<keyword evidence="3" id="KW-1185">Reference proteome</keyword>
<evidence type="ECO:0000313" key="3">
    <source>
        <dbReference type="Proteomes" id="UP001056425"/>
    </source>
</evidence>
<dbReference type="EMBL" id="CP080572">
    <property type="protein sequence ID" value="USH00493.1"/>
    <property type="molecule type" value="Genomic_DNA"/>
</dbReference>
<proteinExistence type="predicted"/>
<dbReference type="Pfam" id="PF10102">
    <property type="entry name" value="DUF2341"/>
    <property type="match status" value="2"/>
</dbReference>
<dbReference type="InterPro" id="IPR018765">
    <property type="entry name" value="DUF2341"/>
</dbReference>
<evidence type="ECO:0000259" key="1">
    <source>
        <dbReference type="Pfam" id="PF10102"/>
    </source>
</evidence>
<gene>
    <name evidence="2" type="ORF">K1720_03270</name>
</gene>
<evidence type="ECO:0000313" key="2">
    <source>
        <dbReference type="EMBL" id="USH00493.1"/>
    </source>
</evidence>
<dbReference type="GeneID" id="72777333"/>
<feature type="domain" description="DUF2341" evidence="1">
    <location>
        <begin position="365"/>
        <end position="440"/>
    </location>
</feature>